<dbReference type="Proteomes" id="UP001140094">
    <property type="component" value="Unassembled WGS sequence"/>
</dbReference>
<evidence type="ECO:0000313" key="10">
    <source>
        <dbReference type="EMBL" id="KAJ2804723.1"/>
    </source>
</evidence>
<dbReference type="InterPro" id="IPR039974">
    <property type="entry name" value="Splicing_factor_SLU7"/>
</dbReference>
<proteinExistence type="inferred from homology"/>
<evidence type="ECO:0000256" key="8">
    <source>
        <dbReference type="SAM" id="MobiDB-lite"/>
    </source>
</evidence>
<comment type="subunit">
    <text evidence="7">Associated with the spliceosome.</text>
</comment>
<dbReference type="PANTHER" id="PTHR12942:SF2">
    <property type="entry name" value="PRE-MRNA-SPLICING FACTOR SLU7"/>
    <property type="match status" value="1"/>
</dbReference>
<evidence type="ECO:0000256" key="4">
    <source>
        <dbReference type="ARBA" id="ARBA00022728"/>
    </source>
</evidence>
<keyword evidence="6 7" id="KW-0539">Nucleus</keyword>
<keyword evidence="4 7" id="KW-0747">Spliceosome</keyword>
<comment type="similarity">
    <text evidence="2 7">Belongs to the SLU7 family.</text>
</comment>
<evidence type="ECO:0000256" key="5">
    <source>
        <dbReference type="ARBA" id="ARBA00023187"/>
    </source>
</evidence>
<dbReference type="Pfam" id="PF11708">
    <property type="entry name" value="Slu7"/>
    <property type="match status" value="1"/>
</dbReference>
<evidence type="ECO:0000259" key="9">
    <source>
        <dbReference type="Pfam" id="PF11708"/>
    </source>
</evidence>
<feature type="compositionally biased region" description="Basic and acidic residues" evidence="8">
    <location>
        <begin position="10"/>
        <end position="25"/>
    </location>
</feature>
<dbReference type="GO" id="GO:0000398">
    <property type="term" value="P:mRNA splicing, via spliceosome"/>
    <property type="evidence" value="ECO:0007669"/>
    <property type="project" value="UniProtKB-UniRule"/>
</dbReference>
<comment type="subcellular location">
    <subcellularLocation>
        <location evidence="1 7">Nucleus</location>
    </subcellularLocation>
</comment>
<dbReference type="InterPro" id="IPR021715">
    <property type="entry name" value="Slu7_dom"/>
</dbReference>
<gene>
    <name evidence="10" type="primary">SLU7</name>
    <name evidence="10" type="ORF">H4R20_002390</name>
</gene>
<dbReference type="GO" id="GO:0030628">
    <property type="term" value="F:pre-mRNA 3'-splice site binding"/>
    <property type="evidence" value="ECO:0007669"/>
    <property type="project" value="UniProtKB-UniRule"/>
</dbReference>
<evidence type="ECO:0000313" key="11">
    <source>
        <dbReference type="Proteomes" id="UP001140094"/>
    </source>
</evidence>
<evidence type="ECO:0000256" key="7">
    <source>
        <dbReference type="RuleBase" id="RU367071"/>
    </source>
</evidence>
<evidence type="ECO:0000256" key="1">
    <source>
        <dbReference type="ARBA" id="ARBA00004123"/>
    </source>
</evidence>
<reference evidence="10" key="1">
    <citation type="submission" date="2022-07" db="EMBL/GenBank/DDBJ databases">
        <title>Phylogenomic reconstructions and comparative analyses of Kickxellomycotina fungi.</title>
        <authorList>
            <person name="Reynolds N.K."/>
            <person name="Stajich J.E."/>
            <person name="Barry K."/>
            <person name="Grigoriev I.V."/>
            <person name="Crous P."/>
            <person name="Smith M.E."/>
        </authorList>
    </citation>
    <scope>NUCLEOTIDE SEQUENCE</scope>
    <source>
        <strain evidence="10">NRRL 1565</strain>
    </source>
</reference>
<dbReference type="PANTHER" id="PTHR12942">
    <property type="entry name" value="STEP II SPLICING FACTOR SLU7"/>
    <property type="match status" value="1"/>
</dbReference>
<keyword evidence="11" id="KW-1185">Reference proteome</keyword>
<feature type="region of interest" description="Disordered" evidence="8">
    <location>
        <begin position="249"/>
        <end position="268"/>
    </location>
</feature>
<sequence>MSNTYGGGRLSRDDYRKQKELEAARKAGTAPAELDEDGNEINPHIPTFMSQAPWYISTGKTGLQHQRKWQKEQPTTISDTKWYKRGERIGAAPTKFRRGACENCGAQSHRTKDCMERPRKKGARWTGKDMKADEAIDQIDLSYDAKRDMWNGYDGREHRRLMQEWELVEEARRKRKATELDDARAKAKEKEGAAPASIEEQLGSSDEDEGAGLDDATASGKSKSTVRNLRIREDTAKYLRNLDPESAFYDPKTRSMRENPYAGKKADEDAATTQPAYYAGDNFIRYSSEVQEIRKREVFAWEAGERGNSSAHFQANPTQTALMYGEFVNKRDTIKNSRQQALLEQYGGQEHLEAPAPELMRPEERYVEYSRTGQVVAGDAQPAARSRYREDMRRLNHTAVFGSWWSDGQWGYACCKQTMKNAYCTGATE</sequence>
<feature type="region of interest" description="Disordered" evidence="8">
    <location>
        <begin position="172"/>
        <end position="226"/>
    </location>
</feature>
<keyword evidence="5 7" id="KW-0508">mRNA splicing</keyword>
<name>A0A9W8LUQ5_9FUNG</name>
<dbReference type="OrthoDB" id="249612at2759"/>
<feature type="compositionally biased region" description="Basic and acidic residues" evidence="8">
    <location>
        <begin position="172"/>
        <end position="192"/>
    </location>
</feature>
<feature type="domain" description="Pre-mRNA-splicing factor SLU7" evidence="9">
    <location>
        <begin position="141"/>
        <end position="403"/>
    </location>
</feature>
<dbReference type="EMBL" id="JANBUO010000368">
    <property type="protein sequence ID" value="KAJ2804723.1"/>
    <property type="molecule type" value="Genomic_DNA"/>
</dbReference>
<dbReference type="GO" id="GO:0005681">
    <property type="term" value="C:spliceosomal complex"/>
    <property type="evidence" value="ECO:0007669"/>
    <property type="project" value="UniProtKB-UniRule"/>
</dbReference>
<protein>
    <recommendedName>
        <fullName evidence="7">Pre-mRNA-splicing factor SLU7</fullName>
    </recommendedName>
</protein>
<organism evidence="10 11">
    <name type="scientific">Coemansia guatemalensis</name>
    <dbReference type="NCBI Taxonomy" id="2761395"/>
    <lineage>
        <taxon>Eukaryota</taxon>
        <taxon>Fungi</taxon>
        <taxon>Fungi incertae sedis</taxon>
        <taxon>Zoopagomycota</taxon>
        <taxon>Kickxellomycotina</taxon>
        <taxon>Kickxellomycetes</taxon>
        <taxon>Kickxellales</taxon>
        <taxon>Kickxellaceae</taxon>
        <taxon>Coemansia</taxon>
    </lineage>
</organism>
<evidence type="ECO:0000256" key="2">
    <source>
        <dbReference type="ARBA" id="ARBA00007203"/>
    </source>
</evidence>
<comment type="function">
    <text evidence="7">Involved in pre-mRNA splicing.</text>
</comment>
<dbReference type="AlphaFoldDB" id="A0A9W8LUQ5"/>
<feature type="region of interest" description="Disordered" evidence="8">
    <location>
        <begin position="1"/>
        <end position="44"/>
    </location>
</feature>
<accession>A0A9W8LUQ5</accession>
<evidence type="ECO:0000256" key="6">
    <source>
        <dbReference type="ARBA" id="ARBA00023242"/>
    </source>
</evidence>
<evidence type="ECO:0000256" key="3">
    <source>
        <dbReference type="ARBA" id="ARBA00022664"/>
    </source>
</evidence>
<comment type="caution">
    <text evidence="10">The sequence shown here is derived from an EMBL/GenBank/DDBJ whole genome shotgun (WGS) entry which is preliminary data.</text>
</comment>
<keyword evidence="3 7" id="KW-0507">mRNA processing</keyword>